<evidence type="ECO:0000256" key="1">
    <source>
        <dbReference type="SAM" id="MobiDB-lite"/>
    </source>
</evidence>
<dbReference type="OrthoDB" id="341780at2"/>
<reference evidence="4" key="1">
    <citation type="submission" date="2018-05" db="EMBL/GenBank/DDBJ databases">
        <title>Leptospira yasudae sp. nov. and Leptospira stimsonii sp. nov., two pathogenic species of the genus Leptospira isolated from environmental sources.</title>
        <authorList>
            <person name="Casanovas-Massana A."/>
            <person name="Hamond C."/>
            <person name="Santos L.A."/>
            <person name="Hacker K.P."/>
            <person name="Balassiano I."/>
            <person name="Medeiros M.A."/>
            <person name="Reis M.G."/>
            <person name="Ko A.I."/>
            <person name="Wunder E.A."/>
        </authorList>
    </citation>
    <scope>NUCLEOTIDE SEQUENCE [LARGE SCALE GENOMIC DNA]</scope>
    <source>
        <strain evidence="4">Yale</strain>
    </source>
</reference>
<evidence type="ECO:0000313" key="4">
    <source>
        <dbReference type="Proteomes" id="UP000265798"/>
    </source>
</evidence>
<name>A0A396Z1A7_9LEPT</name>
<evidence type="ECO:0000259" key="2">
    <source>
        <dbReference type="Pfam" id="PF21821"/>
    </source>
</evidence>
<dbReference type="AlphaFoldDB" id="A0A396Z1A7"/>
<evidence type="ECO:0000313" key="3">
    <source>
        <dbReference type="EMBL" id="RHX87307.1"/>
    </source>
</evidence>
<dbReference type="InterPro" id="IPR048494">
    <property type="entry name" value="Dit-like_N"/>
</dbReference>
<sequence>MGTITRRDTIALTDGETEVEMNVSFDIQYSYPAEVTGHPIEREKGKTSITDFVIPGQRAVTLSALLSSSTSALTLSKMSVDEKLETLIRWQTSGTFLTLLGYRTGGIINRILSLLPSFFRFVEPDDPDQRYLGRSTDEIPNLLLGDVTFSESKENGDDVPVSLSIVPIFVAEAKTREVKAVRSGGKKSNQEVNRSGSPNPAKLKS</sequence>
<dbReference type="EMBL" id="QHCT01000005">
    <property type="protein sequence ID" value="RHX87307.1"/>
    <property type="molecule type" value="Genomic_DNA"/>
</dbReference>
<protein>
    <recommendedName>
        <fullName evidence="2">Dit-like phage tail protein N-terminal domain-containing protein</fullName>
    </recommendedName>
</protein>
<feature type="compositionally biased region" description="Polar residues" evidence="1">
    <location>
        <begin position="186"/>
        <end position="198"/>
    </location>
</feature>
<feature type="region of interest" description="Disordered" evidence="1">
    <location>
        <begin position="180"/>
        <end position="205"/>
    </location>
</feature>
<dbReference type="Proteomes" id="UP000265798">
    <property type="component" value="Unassembled WGS sequence"/>
</dbReference>
<dbReference type="Pfam" id="PF21821">
    <property type="entry name" value="Dit_like"/>
    <property type="match status" value="1"/>
</dbReference>
<proteinExistence type="predicted"/>
<comment type="caution">
    <text evidence="3">The sequence shown here is derived from an EMBL/GenBank/DDBJ whole genome shotgun (WGS) entry which is preliminary data.</text>
</comment>
<organism evidence="3 4">
    <name type="scientific">Leptospira stimsonii</name>
    <dbReference type="NCBI Taxonomy" id="2202203"/>
    <lineage>
        <taxon>Bacteria</taxon>
        <taxon>Pseudomonadati</taxon>
        <taxon>Spirochaetota</taxon>
        <taxon>Spirochaetia</taxon>
        <taxon>Leptospirales</taxon>
        <taxon>Leptospiraceae</taxon>
        <taxon>Leptospira</taxon>
    </lineage>
</organism>
<gene>
    <name evidence="3" type="ORF">DLM75_17560</name>
</gene>
<feature type="domain" description="Dit-like phage tail protein N-terminal" evidence="2">
    <location>
        <begin position="26"/>
        <end position="104"/>
    </location>
</feature>
<dbReference type="RefSeq" id="WP_118969803.1">
    <property type="nucleotide sequence ID" value="NZ_QHCT01000005.1"/>
</dbReference>
<accession>A0A396Z1A7</accession>